<sequence length="98" mass="11079">MGAVSRMYYVCFHTTLALLLTKDITPKTHKGALTELHKDFVLEGGFDKAKADSYKTLMQESQESDYGDFMAMTREEADQLLLSAKEYINYITSLLTSP</sequence>
<dbReference type="Proteomes" id="UP000305848">
    <property type="component" value="Unassembled WGS sequence"/>
</dbReference>
<dbReference type="PANTHER" id="PTHR36565">
    <property type="entry name" value="UPF0332 PROTEIN TM_1000"/>
    <property type="match status" value="1"/>
</dbReference>
<reference evidence="3 4" key="1">
    <citation type="submission" date="2019-05" db="EMBL/GenBank/DDBJ databases">
        <title>Panacibacter sp. strain 17mud1-8 Genome sequencing and assembly.</title>
        <authorList>
            <person name="Chhetri G."/>
        </authorList>
    </citation>
    <scope>NUCLEOTIDE SEQUENCE [LARGE SCALE GENOMIC DNA]</scope>
    <source>
        <strain evidence="3 4">17mud1-8</strain>
    </source>
</reference>
<evidence type="ECO:0000313" key="3">
    <source>
        <dbReference type="EMBL" id="TKK70311.1"/>
    </source>
</evidence>
<gene>
    <name evidence="3" type="ORF">FC093_06085</name>
</gene>
<keyword evidence="4" id="KW-1185">Reference proteome</keyword>
<proteinExistence type="inferred from homology"/>
<evidence type="ECO:0000259" key="2">
    <source>
        <dbReference type="Pfam" id="PF05168"/>
    </source>
</evidence>
<dbReference type="Pfam" id="PF05168">
    <property type="entry name" value="HEPN"/>
    <property type="match status" value="1"/>
</dbReference>
<feature type="domain" description="HEPN" evidence="2">
    <location>
        <begin position="3"/>
        <end position="91"/>
    </location>
</feature>
<organism evidence="3 4">
    <name type="scientific">Ilyomonas limi</name>
    <dbReference type="NCBI Taxonomy" id="2575867"/>
    <lineage>
        <taxon>Bacteria</taxon>
        <taxon>Pseudomonadati</taxon>
        <taxon>Bacteroidota</taxon>
        <taxon>Chitinophagia</taxon>
        <taxon>Chitinophagales</taxon>
        <taxon>Chitinophagaceae</taxon>
        <taxon>Ilyomonas</taxon>
    </lineage>
</organism>
<dbReference type="EMBL" id="SZQL01000003">
    <property type="protein sequence ID" value="TKK70311.1"/>
    <property type="molecule type" value="Genomic_DNA"/>
</dbReference>
<evidence type="ECO:0000313" key="4">
    <source>
        <dbReference type="Proteomes" id="UP000305848"/>
    </source>
</evidence>
<evidence type="ECO:0000256" key="1">
    <source>
        <dbReference type="ARBA" id="ARBA00038248"/>
    </source>
</evidence>
<comment type="caution">
    <text evidence="3">The sequence shown here is derived from an EMBL/GenBank/DDBJ whole genome shotgun (WGS) entry which is preliminary data.</text>
</comment>
<name>A0A4U3L537_9BACT</name>
<dbReference type="PANTHER" id="PTHR36565:SF1">
    <property type="entry name" value="UPF0332 PROTEIN TM_1000"/>
    <property type="match status" value="1"/>
</dbReference>
<dbReference type="Gene3D" id="1.20.120.330">
    <property type="entry name" value="Nucleotidyltransferases domain 2"/>
    <property type="match status" value="1"/>
</dbReference>
<dbReference type="InterPro" id="IPR052226">
    <property type="entry name" value="UPF0332_toxin"/>
</dbReference>
<protein>
    <submittedName>
        <fullName evidence="3">HEPN domain-containing protein</fullName>
    </submittedName>
</protein>
<dbReference type="OrthoDB" id="1494057at2"/>
<dbReference type="AlphaFoldDB" id="A0A4U3L537"/>
<dbReference type="InterPro" id="IPR007842">
    <property type="entry name" value="HEPN_dom"/>
</dbReference>
<accession>A0A4U3L537</accession>
<comment type="similarity">
    <text evidence="1">Belongs to the UPF0332 family.</text>
</comment>